<dbReference type="EMBL" id="CP043641">
    <property type="protein sequence ID" value="QNE35499.1"/>
    <property type="molecule type" value="Genomic_DNA"/>
</dbReference>
<gene>
    <name evidence="2" type="ORF">F1C12_10415</name>
</gene>
<dbReference type="RefSeq" id="WP_185278661.1">
    <property type="nucleotide sequence ID" value="NZ_CP043641.1"/>
</dbReference>
<dbReference type="KEGG" id="lse:F1C12_10415"/>
<reference evidence="3" key="1">
    <citation type="submission" date="2019-09" db="EMBL/GenBank/DDBJ databases">
        <title>Antimicrobial potential of Antarctic Bacteria.</title>
        <authorList>
            <person name="Benaud N."/>
            <person name="Edwards R.J."/>
            <person name="Ferrari B.C."/>
        </authorList>
    </citation>
    <scope>NUCLEOTIDE SEQUENCE [LARGE SCALE GENOMIC DNA]</scope>
    <source>
        <strain evidence="3">INR9</strain>
    </source>
</reference>
<feature type="chain" id="PRO_5028821688" description="Lactococcin 972 family bacteriocin" evidence="1">
    <location>
        <begin position="34"/>
        <end position="101"/>
    </location>
</feature>
<feature type="signal peptide" evidence="1">
    <location>
        <begin position="1"/>
        <end position="33"/>
    </location>
</feature>
<keyword evidence="1" id="KW-0732">Signal</keyword>
<protein>
    <recommendedName>
        <fullName evidence="4">Lactococcin 972 family bacteriocin</fullName>
    </recommendedName>
</protein>
<evidence type="ECO:0000313" key="3">
    <source>
        <dbReference type="Proteomes" id="UP000515511"/>
    </source>
</evidence>
<evidence type="ECO:0000313" key="2">
    <source>
        <dbReference type="EMBL" id="QNE35499.1"/>
    </source>
</evidence>
<accession>A0A7G6YAI4</accession>
<sequence>MLLKTKKSRLAAAAATSALAAGLVLGGAAPAMADPGTVVYEFKNVQLDRAEAWASTIKGNLLHRSYARHGNRSFLSGWGLYSEAWAQNGMWTWDGEAYNKY</sequence>
<evidence type="ECO:0008006" key="4">
    <source>
        <dbReference type="Google" id="ProtNLM"/>
    </source>
</evidence>
<evidence type="ECO:0000256" key="1">
    <source>
        <dbReference type="SAM" id="SignalP"/>
    </source>
</evidence>
<dbReference type="AlphaFoldDB" id="A0A7G6YAI4"/>
<proteinExistence type="predicted"/>
<dbReference type="Proteomes" id="UP000515511">
    <property type="component" value="Chromosome"/>
</dbReference>
<organism evidence="2 3">
    <name type="scientific">Leifsonia shinshuensis</name>
    <dbReference type="NCBI Taxonomy" id="150026"/>
    <lineage>
        <taxon>Bacteria</taxon>
        <taxon>Bacillati</taxon>
        <taxon>Actinomycetota</taxon>
        <taxon>Actinomycetes</taxon>
        <taxon>Micrococcales</taxon>
        <taxon>Microbacteriaceae</taxon>
        <taxon>Leifsonia</taxon>
    </lineage>
</organism>
<name>A0A7G6YAI4_9MICO</name>